<dbReference type="AlphaFoldDB" id="A0AA39USM7"/>
<keyword evidence="2" id="KW-1133">Transmembrane helix</keyword>
<feature type="transmembrane region" description="Helical" evidence="2">
    <location>
        <begin position="244"/>
        <end position="268"/>
    </location>
</feature>
<proteinExistence type="predicted"/>
<sequence length="361" mass="38590">GTSIAFAGSAPNAPFQVSINGEIQDAPNPDENHYGRWYQSPELKDGLHVVNLSGLARGTELNYVLIEAGLSTSLANSSIAVDDSSTKDIWYSPGWNDESPDNLSYSPFNGSTTASMTEADMFSFKFAGTAVHVYGIHESGEGTAAVTFTIDDSTSSFVAPEEGDTTNYLYFTKDGLDPGPHTLVCNVTKVTGDRSFVLDYIVYTPSFDSISDQPDLHPEPQASAFPTGSSHHSKPKHPNSGIPAGAIAGLVAGVVIFSVIVVTLIAIWSRGRKQRGVALSRSSSFGDATVASGGLSPPESSIDSTEVRTPLVPNRFDPNLFVSNNVRSEKHPSSSRQLSFSSRFGIGWGYSKRTSSYPEKF</sequence>
<keyword evidence="2" id="KW-0812">Transmembrane</keyword>
<name>A0AA39USM7_9AGAR</name>
<gene>
    <name evidence="3" type="ORF">EDD18DRAFT_1065920</name>
</gene>
<feature type="region of interest" description="Disordered" evidence="1">
    <location>
        <begin position="212"/>
        <end position="240"/>
    </location>
</feature>
<evidence type="ECO:0008006" key="5">
    <source>
        <dbReference type="Google" id="ProtNLM"/>
    </source>
</evidence>
<evidence type="ECO:0000256" key="2">
    <source>
        <dbReference type="SAM" id="Phobius"/>
    </source>
</evidence>
<organism evidence="3 4">
    <name type="scientific">Armillaria luteobubalina</name>
    <dbReference type="NCBI Taxonomy" id="153913"/>
    <lineage>
        <taxon>Eukaryota</taxon>
        <taxon>Fungi</taxon>
        <taxon>Dikarya</taxon>
        <taxon>Basidiomycota</taxon>
        <taxon>Agaricomycotina</taxon>
        <taxon>Agaricomycetes</taxon>
        <taxon>Agaricomycetidae</taxon>
        <taxon>Agaricales</taxon>
        <taxon>Marasmiineae</taxon>
        <taxon>Physalacriaceae</taxon>
        <taxon>Armillaria</taxon>
    </lineage>
</organism>
<dbReference type="Proteomes" id="UP001175228">
    <property type="component" value="Unassembled WGS sequence"/>
</dbReference>
<comment type="caution">
    <text evidence="3">The sequence shown here is derived from an EMBL/GenBank/DDBJ whole genome shotgun (WGS) entry which is preliminary data.</text>
</comment>
<dbReference type="EMBL" id="JAUEPU010000006">
    <property type="protein sequence ID" value="KAK0501657.1"/>
    <property type="molecule type" value="Genomic_DNA"/>
</dbReference>
<feature type="non-terminal residue" evidence="3">
    <location>
        <position position="1"/>
    </location>
</feature>
<keyword evidence="2" id="KW-0472">Membrane</keyword>
<evidence type="ECO:0000313" key="3">
    <source>
        <dbReference type="EMBL" id="KAK0501657.1"/>
    </source>
</evidence>
<reference evidence="3" key="1">
    <citation type="submission" date="2023-06" db="EMBL/GenBank/DDBJ databases">
        <authorList>
            <consortium name="Lawrence Berkeley National Laboratory"/>
            <person name="Ahrendt S."/>
            <person name="Sahu N."/>
            <person name="Indic B."/>
            <person name="Wong-Bajracharya J."/>
            <person name="Merenyi Z."/>
            <person name="Ke H.-M."/>
            <person name="Monk M."/>
            <person name="Kocsube S."/>
            <person name="Drula E."/>
            <person name="Lipzen A."/>
            <person name="Balint B."/>
            <person name="Henrissat B."/>
            <person name="Andreopoulos B."/>
            <person name="Martin F.M."/>
            <person name="Harder C.B."/>
            <person name="Rigling D."/>
            <person name="Ford K.L."/>
            <person name="Foster G.D."/>
            <person name="Pangilinan J."/>
            <person name="Papanicolaou A."/>
            <person name="Barry K."/>
            <person name="LaButti K."/>
            <person name="Viragh M."/>
            <person name="Koriabine M."/>
            <person name="Yan M."/>
            <person name="Riley R."/>
            <person name="Champramary S."/>
            <person name="Plett K.L."/>
            <person name="Tsai I.J."/>
            <person name="Slot J."/>
            <person name="Sipos G."/>
            <person name="Plett J."/>
            <person name="Nagy L.G."/>
            <person name="Grigoriev I.V."/>
        </authorList>
    </citation>
    <scope>NUCLEOTIDE SEQUENCE</scope>
    <source>
        <strain evidence="3">HWK02</strain>
    </source>
</reference>
<dbReference type="Gene3D" id="2.60.120.260">
    <property type="entry name" value="Galactose-binding domain-like"/>
    <property type="match status" value="1"/>
</dbReference>
<protein>
    <recommendedName>
        <fullName evidence="5">Transmembrane protein</fullName>
    </recommendedName>
</protein>
<accession>A0AA39USM7</accession>
<evidence type="ECO:0000313" key="4">
    <source>
        <dbReference type="Proteomes" id="UP001175228"/>
    </source>
</evidence>
<keyword evidence="4" id="KW-1185">Reference proteome</keyword>
<feature type="region of interest" description="Disordered" evidence="1">
    <location>
        <begin position="285"/>
        <end position="305"/>
    </location>
</feature>
<dbReference type="CDD" id="cd12087">
    <property type="entry name" value="TM_EGFR-like"/>
    <property type="match status" value="1"/>
</dbReference>
<evidence type="ECO:0000256" key="1">
    <source>
        <dbReference type="SAM" id="MobiDB-lite"/>
    </source>
</evidence>